<reference evidence="7 8" key="1">
    <citation type="journal article" date="2024" name="IMA Fungus">
        <title>IMA Genome - F19 : A genome assembly and annotation guide to empower mycologists, including annotated draft genome sequences of Ceratocystis pirilliformis, Diaporthe australafricana, Fusarium ophioides, Paecilomyces lecythidis, and Sporothrix stenoceras.</title>
        <authorList>
            <person name="Aylward J."/>
            <person name="Wilson A.M."/>
            <person name="Visagie C.M."/>
            <person name="Spraker J."/>
            <person name="Barnes I."/>
            <person name="Buitendag C."/>
            <person name="Ceriani C."/>
            <person name="Del Mar Angel L."/>
            <person name="du Plessis D."/>
            <person name="Fuchs T."/>
            <person name="Gasser K."/>
            <person name="Kramer D."/>
            <person name="Li W."/>
            <person name="Munsamy K."/>
            <person name="Piso A."/>
            <person name="Price J.L."/>
            <person name="Sonnekus B."/>
            <person name="Thomas C."/>
            <person name="van der Nest A."/>
            <person name="van Dijk A."/>
            <person name="van Heerden A."/>
            <person name="van Vuuren N."/>
            <person name="Yilmaz N."/>
            <person name="Duong T.A."/>
            <person name="van der Merwe N.A."/>
            <person name="Wingfield M.J."/>
            <person name="Wingfield B.D."/>
        </authorList>
    </citation>
    <scope>NUCLEOTIDE SEQUENCE [LARGE SCALE GENOMIC DNA]</scope>
    <source>
        <strain evidence="7 8">CMW 5346</strain>
    </source>
</reference>
<evidence type="ECO:0000256" key="2">
    <source>
        <dbReference type="ARBA" id="ARBA00022630"/>
    </source>
</evidence>
<comment type="caution">
    <text evidence="7">The sequence shown here is derived from an EMBL/GenBank/DDBJ whole genome shotgun (WGS) entry which is preliminary data.</text>
</comment>
<dbReference type="Pfam" id="PF13450">
    <property type="entry name" value="NAD_binding_8"/>
    <property type="match status" value="1"/>
</dbReference>
<feature type="region of interest" description="Disordered" evidence="6">
    <location>
        <begin position="257"/>
        <end position="279"/>
    </location>
</feature>
<keyword evidence="5" id="KW-0560">Oxidoreductase</keyword>
<keyword evidence="4" id="KW-0521">NADP</keyword>
<dbReference type="PRINTS" id="PR00370">
    <property type="entry name" value="FMOXYGENASE"/>
</dbReference>
<evidence type="ECO:0000313" key="8">
    <source>
        <dbReference type="Proteomes" id="UP001583186"/>
    </source>
</evidence>
<keyword evidence="7" id="KW-0503">Monooxygenase</keyword>
<comment type="similarity">
    <text evidence="1">Belongs to the FMO family.</text>
</comment>
<dbReference type="InterPro" id="IPR000960">
    <property type="entry name" value="Flavin_mOase"/>
</dbReference>
<dbReference type="GO" id="GO:0004497">
    <property type="term" value="F:monooxygenase activity"/>
    <property type="evidence" value="ECO:0007669"/>
    <property type="project" value="UniProtKB-KW"/>
</dbReference>
<dbReference type="PANTHER" id="PTHR23023">
    <property type="entry name" value="DIMETHYLANILINE MONOOXYGENASE"/>
    <property type="match status" value="1"/>
</dbReference>
<dbReference type="InterPro" id="IPR036188">
    <property type="entry name" value="FAD/NAD-bd_sf"/>
</dbReference>
<sequence length="507" mass="55685">MASDRTLKVDRVAVIGAGACGLAAAKYLKAENKFSKIEVFDQRATAGGLWNYTPLHVVDSDFTIPRTKPSDRPDTLVHDDNDADAAPPVVVSPVYDQLETNIPHTLMNYCDQPFPEGSALFPPHVVVQKYLHKNAENVSSLLSLETQVLEVRRTKAAGVKSAAWEIDTQHVPSGTKRMTEFDAVVVANGHYNDPFVPDIAGLAAFNEAHPGVVTHSKFYRRPDPFKGQKVIVVGNSASGIDLSAQIATVAQSPVLVSEKEKPNPSTTSTPAVASTDDVPPPIRNVPEIVEFLPAQCGVRFADGVVETNIDAVVFCTGYFYSYPFLRSLEPHITVPDGSHVPGLYDHILSVHEPTLTFLGIPQRIVPFPVAEAQSAWVARLFSGRLPLPSTEMMQNWLDELIAEKGIGKQLHNLAFPRDVEYINRLHDRSMQAARNPDLLPNEGIGKLPPYWGPEKAWTRERFPMIKLAARALGEKRFGIQKLEQLGFDYKAWAASAEADASKEAEKS</sequence>
<keyword evidence="8" id="KW-1185">Reference proteome</keyword>
<dbReference type="Pfam" id="PF00743">
    <property type="entry name" value="FMO-like"/>
    <property type="match status" value="2"/>
</dbReference>
<evidence type="ECO:0000256" key="1">
    <source>
        <dbReference type="ARBA" id="ARBA00009183"/>
    </source>
</evidence>
<gene>
    <name evidence="7" type="primary">FMO1_2</name>
    <name evidence="7" type="ORF">Sste5346_006530</name>
</gene>
<proteinExistence type="inferred from homology"/>
<evidence type="ECO:0000256" key="5">
    <source>
        <dbReference type="ARBA" id="ARBA00023002"/>
    </source>
</evidence>
<organism evidence="7 8">
    <name type="scientific">Sporothrix stenoceras</name>
    <dbReference type="NCBI Taxonomy" id="5173"/>
    <lineage>
        <taxon>Eukaryota</taxon>
        <taxon>Fungi</taxon>
        <taxon>Dikarya</taxon>
        <taxon>Ascomycota</taxon>
        <taxon>Pezizomycotina</taxon>
        <taxon>Sordariomycetes</taxon>
        <taxon>Sordariomycetidae</taxon>
        <taxon>Ophiostomatales</taxon>
        <taxon>Ophiostomataceae</taxon>
        <taxon>Sporothrix</taxon>
    </lineage>
</organism>
<dbReference type="InterPro" id="IPR050346">
    <property type="entry name" value="FMO-like"/>
</dbReference>
<dbReference type="Proteomes" id="UP001583186">
    <property type="component" value="Unassembled WGS sequence"/>
</dbReference>
<evidence type="ECO:0000313" key="7">
    <source>
        <dbReference type="EMBL" id="KAL1893352.1"/>
    </source>
</evidence>
<protein>
    <submittedName>
        <fullName evidence="7">Monooxygenase</fullName>
    </submittedName>
</protein>
<evidence type="ECO:0000256" key="6">
    <source>
        <dbReference type="SAM" id="MobiDB-lite"/>
    </source>
</evidence>
<evidence type="ECO:0000256" key="4">
    <source>
        <dbReference type="ARBA" id="ARBA00022857"/>
    </source>
</evidence>
<dbReference type="PIRSF" id="PIRSF000332">
    <property type="entry name" value="FMO"/>
    <property type="match status" value="1"/>
</dbReference>
<evidence type="ECO:0000256" key="3">
    <source>
        <dbReference type="ARBA" id="ARBA00022827"/>
    </source>
</evidence>
<keyword evidence="2" id="KW-0285">Flavoprotein</keyword>
<feature type="region of interest" description="Disordered" evidence="6">
    <location>
        <begin position="64"/>
        <end position="83"/>
    </location>
</feature>
<feature type="compositionally biased region" description="Basic and acidic residues" evidence="6">
    <location>
        <begin position="68"/>
        <end position="80"/>
    </location>
</feature>
<keyword evidence="3" id="KW-0274">FAD</keyword>
<name>A0ABR3YZK0_9PEZI</name>
<dbReference type="Gene3D" id="3.50.50.60">
    <property type="entry name" value="FAD/NAD(P)-binding domain"/>
    <property type="match status" value="2"/>
</dbReference>
<feature type="compositionally biased region" description="Low complexity" evidence="6">
    <location>
        <begin position="264"/>
        <end position="275"/>
    </location>
</feature>
<dbReference type="InterPro" id="IPR020946">
    <property type="entry name" value="Flavin_mOase-like"/>
</dbReference>
<dbReference type="EMBL" id="JAWCUI010000038">
    <property type="protein sequence ID" value="KAL1893352.1"/>
    <property type="molecule type" value="Genomic_DNA"/>
</dbReference>
<dbReference type="SUPFAM" id="SSF51905">
    <property type="entry name" value="FAD/NAD(P)-binding domain"/>
    <property type="match status" value="2"/>
</dbReference>
<accession>A0ABR3YZK0</accession>